<evidence type="ECO:0000256" key="4">
    <source>
        <dbReference type="ARBA" id="ARBA00022475"/>
    </source>
</evidence>
<reference evidence="11 12" key="1">
    <citation type="submission" date="2016-10" db="EMBL/GenBank/DDBJ databases">
        <authorList>
            <person name="de Groot N.N."/>
        </authorList>
    </citation>
    <scope>NUCLEOTIDE SEQUENCE [LARGE SCALE GENOMIC DNA]</scope>
    <source>
        <strain evidence="11 12">DSM 19803</strain>
    </source>
</reference>
<dbReference type="Proteomes" id="UP000199296">
    <property type="component" value="Unassembled WGS sequence"/>
</dbReference>
<evidence type="ECO:0000259" key="10">
    <source>
        <dbReference type="PROSITE" id="PS51012"/>
    </source>
</evidence>
<dbReference type="PANTHER" id="PTHR30413">
    <property type="entry name" value="INNER MEMBRANE TRANSPORT PERMEASE"/>
    <property type="match status" value="1"/>
</dbReference>
<evidence type="ECO:0000256" key="8">
    <source>
        <dbReference type="ARBA" id="ARBA00023136"/>
    </source>
</evidence>
<evidence type="ECO:0000256" key="5">
    <source>
        <dbReference type="ARBA" id="ARBA00022519"/>
    </source>
</evidence>
<feature type="transmembrane region" description="Helical" evidence="9">
    <location>
        <begin position="170"/>
        <end position="190"/>
    </location>
</feature>
<evidence type="ECO:0000313" key="12">
    <source>
        <dbReference type="Proteomes" id="UP000199296"/>
    </source>
</evidence>
<feature type="transmembrane region" description="Helical" evidence="9">
    <location>
        <begin position="202"/>
        <end position="221"/>
    </location>
</feature>
<evidence type="ECO:0000256" key="9">
    <source>
        <dbReference type="RuleBase" id="RU361157"/>
    </source>
</evidence>
<evidence type="ECO:0000256" key="2">
    <source>
        <dbReference type="ARBA" id="ARBA00007783"/>
    </source>
</evidence>
<accession>A0A1G7ZCX7</accession>
<keyword evidence="8 9" id="KW-0472">Membrane</keyword>
<name>A0A1G7ZCX7_9FLAO</name>
<feature type="transmembrane region" description="Helical" evidence="9">
    <location>
        <begin position="257"/>
        <end position="280"/>
    </location>
</feature>
<keyword evidence="3 9" id="KW-0813">Transport</keyword>
<dbReference type="STRING" id="470826.SAMN04488027_1233"/>
<dbReference type="GO" id="GO:0140359">
    <property type="term" value="F:ABC-type transporter activity"/>
    <property type="evidence" value="ECO:0007669"/>
    <property type="project" value="InterPro"/>
</dbReference>
<evidence type="ECO:0000313" key="11">
    <source>
        <dbReference type="EMBL" id="SDH06603.1"/>
    </source>
</evidence>
<evidence type="ECO:0000256" key="6">
    <source>
        <dbReference type="ARBA" id="ARBA00022692"/>
    </source>
</evidence>
<evidence type="ECO:0000256" key="1">
    <source>
        <dbReference type="ARBA" id="ARBA00004429"/>
    </source>
</evidence>
<keyword evidence="6 9" id="KW-0812">Transmembrane</keyword>
<dbReference type="InterPro" id="IPR047817">
    <property type="entry name" value="ABC2_TM_bact-type"/>
</dbReference>
<comment type="subcellular location">
    <subcellularLocation>
        <location evidence="1">Cell inner membrane</location>
        <topology evidence="1">Multi-pass membrane protein</topology>
    </subcellularLocation>
    <subcellularLocation>
        <location evidence="9">Cell membrane</location>
        <topology evidence="9">Multi-pass membrane protein</topology>
    </subcellularLocation>
</comment>
<dbReference type="GO" id="GO:0005886">
    <property type="term" value="C:plasma membrane"/>
    <property type="evidence" value="ECO:0007669"/>
    <property type="project" value="UniProtKB-SubCell"/>
</dbReference>
<dbReference type="Pfam" id="PF01061">
    <property type="entry name" value="ABC2_membrane"/>
    <property type="match status" value="1"/>
</dbReference>
<dbReference type="RefSeq" id="WP_093370349.1">
    <property type="nucleotide sequence ID" value="NZ_FNCW01000023.1"/>
</dbReference>
<comment type="caution">
    <text evidence="9">Lacks conserved residue(s) required for the propagation of feature annotation.</text>
</comment>
<protein>
    <recommendedName>
        <fullName evidence="9">Transport permease protein</fullName>
    </recommendedName>
</protein>
<dbReference type="OrthoDB" id="9786910at2"/>
<evidence type="ECO:0000256" key="3">
    <source>
        <dbReference type="ARBA" id="ARBA00022448"/>
    </source>
</evidence>
<evidence type="ECO:0000256" key="7">
    <source>
        <dbReference type="ARBA" id="ARBA00022989"/>
    </source>
</evidence>
<keyword evidence="7 9" id="KW-1133">Transmembrane helix</keyword>
<comment type="similarity">
    <text evidence="2 9">Belongs to the ABC-2 integral membrane protein family.</text>
</comment>
<feature type="transmembrane region" description="Helical" evidence="9">
    <location>
        <begin position="139"/>
        <end position="158"/>
    </location>
</feature>
<dbReference type="PANTHER" id="PTHR30413:SF8">
    <property type="entry name" value="TRANSPORT PERMEASE PROTEIN"/>
    <property type="match status" value="1"/>
</dbReference>
<dbReference type="PROSITE" id="PS51012">
    <property type="entry name" value="ABC_TM2"/>
    <property type="match status" value="1"/>
</dbReference>
<dbReference type="GO" id="GO:0015920">
    <property type="term" value="P:lipopolysaccharide transport"/>
    <property type="evidence" value="ECO:0007669"/>
    <property type="project" value="TreeGrafter"/>
</dbReference>
<gene>
    <name evidence="11" type="ORF">SAMN04488027_1233</name>
</gene>
<keyword evidence="5" id="KW-0997">Cell inner membrane</keyword>
<organism evidence="11 12">
    <name type="scientific">Psychroflexus sediminis</name>
    <dbReference type="NCBI Taxonomy" id="470826"/>
    <lineage>
        <taxon>Bacteria</taxon>
        <taxon>Pseudomonadati</taxon>
        <taxon>Bacteroidota</taxon>
        <taxon>Flavobacteriia</taxon>
        <taxon>Flavobacteriales</taxon>
        <taxon>Flavobacteriaceae</taxon>
        <taxon>Psychroflexus</taxon>
    </lineage>
</organism>
<keyword evidence="4 9" id="KW-1003">Cell membrane</keyword>
<dbReference type="InterPro" id="IPR013525">
    <property type="entry name" value="ABC2_TM"/>
</dbReference>
<dbReference type="EMBL" id="FNCW01000023">
    <property type="protein sequence ID" value="SDH06603.1"/>
    <property type="molecule type" value="Genomic_DNA"/>
</dbReference>
<sequence length="291" mass="33407">MNNDKNTIQDSDWLYEISSEKKLLDFNFKEIWRYKDLLILFVKRDIVTVYKQTVLGPLWFLIQPLFTSVIFTLVFNNVANIQTGQVPSFLFNLAGITAWTYFRECLTGTSGTFTKNAGIFGKVYFPRVIMPMSVTISNLLKLAIQLSIFAGFYIYFVASGRDISPNANLILFPAYVFIMGTTGLGLGMILSAMTTKYRDLSVLVTFGVQLLMYLSAVPFPLTEILEKKPEYFWVFKYNPLAQIIEGFRYMTLDTGLFTWWGFFYALGFSLVVFFIGLAIFNRTEKNFIDTV</sequence>
<dbReference type="AlphaFoldDB" id="A0A1G7ZCX7"/>
<feature type="domain" description="ABC transmembrane type-2" evidence="10">
    <location>
        <begin position="55"/>
        <end position="283"/>
    </location>
</feature>
<feature type="transmembrane region" description="Helical" evidence="9">
    <location>
        <begin position="58"/>
        <end position="79"/>
    </location>
</feature>
<keyword evidence="12" id="KW-1185">Reference proteome</keyword>
<proteinExistence type="inferred from homology"/>